<evidence type="ECO:0000256" key="4">
    <source>
        <dbReference type="ARBA" id="ARBA00022692"/>
    </source>
</evidence>
<dbReference type="CDD" id="cd18773">
    <property type="entry name" value="PDC1_HK_sensor"/>
    <property type="match status" value="1"/>
</dbReference>
<dbReference type="GO" id="GO:0007165">
    <property type="term" value="P:signal transduction"/>
    <property type="evidence" value="ECO:0007669"/>
    <property type="project" value="UniProtKB-KW"/>
</dbReference>
<comment type="similarity">
    <text evidence="8">Belongs to the methyl-accepting chemotaxis (MCP) protein family.</text>
</comment>
<dbReference type="CDD" id="cd12912">
    <property type="entry name" value="PDC2_MCP_like"/>
    <property type="match status" value="1"/>
</dbReference>
<feature type="transmembrane region" description="Helical" evidence="10">
    <location>
        <begin position="298"/>
        <end position="319"/>
    </location>
</feature>
<dbReference type="KEGG" id="plyc:GXP70_21130"/>
<keyword evidence="14" id="KW-1185">Reference proteome</keyword>
<dbReference type="SUPFAM" id="SSF58104">
    <property type="entry name" value="Methyl-accepting chemotaxis protein (MCP) signaling domain"/>
    <property type="match status" value="1"/>
</dbReference>
<dbReference type="Gene3D" id="6.10.340.10">
    <property type="match status" value="1"/>
</dbReference>
<name>A0A6C0G6Y3_9BACL</name>
<dbReference type="Gene3D" id="1.10.287.950">
    <property type="entry name" value="Methyl-accepting chemotaxis protein"/>
    <property type="match status" value="1"/>
</dbReference>
<evidence type="ECO:0000256" key="8">
    <source>
        <dbReference type="ARBA" id="ARBA00029447"/>
    </source>
</evidence>
<evidence type="ECO:0000313" key="14">
    <source>
        <dbReference type="Proteomes" id="UP000476064"/>
    </source>
</evidence>
<keyword evidence="5 10" id="KW-1133">Transmembrane helix</keyword>
<evidence type="ECO:0000259" key="11">
    <source>
        <dbReference type="PROSITE" id="PS50111"/>
    </source>
</evidence>
<feature type="domain" description="HAMP" evidence="12">
    <location>
        <begin position="319"/>
        <end position="371"/>
    </location>
</feature>
<gene>
    <name evidence="13" type="ORF">GXP70_21130</name>
</gene>
<comment type="subcellular location">
    <subcellularLocation>
        <location evidence="1">Cell membrane</location>
        <topology evidence="1">Multi-pass membrane protein</topology>
    </subcellularLocation>
</comment>
<dbReference type="GO" id="GO:0005886">
    <property type="term" value="C:plasma membrane"/>
    <property type="evidence" value="ECO:0007669"/>
    <property type="project" value="UniProtKB-SubCell"/>
</dbReference>
<evidence type="ECO:0000256" key="9">
    <source>
        <dbReference type="PROSITE-ProRule" id="PRU00284"/>
    </source>
</evidence>
<dbReference type="Pfam" id="PF02743">
    <property type="entry name" value="dCache_1"/>
    <property type="match status" value="1"/>
</dbReference>
<dbReference type="PROSITE" id="PS50885">
    <property type="entry name" value="HAMP"/>
    <property type="match status" value="1"/>
</dbReference>
<dbReference type="SMART" id="SM00304">
    <property type="entry name" value="HAMP"/>
    <property type="match status" value="1"/>
</dbReference>
<accession>A0A6C0G6Y3</accession>
<dbReference type="Pfam" id="PF00672">
    <property type="entry name" value="HAMP"/>
    <property type="match status" value="1"/>
</dbReference>
<evidence type="ECO:0000313" key="13">
    <source>
        <dbReference type="EMBL" id="QHT62235.1"/>
    </source>
</evidence>
<dbReference type="CDD" id="cd06225">
    <property type="entry name" value="HAMP"/>
    <property type="match status" value="1"/>
</dbReference>
<dbReference type="RefSeq" id="WP_162358669.1">
    <property type="nucleotide sequence ID" value="NZ_CP048209.1"/>
</dbReference>
<proteinExistence type="inferred from homology"/>
<evidence type="ECO:0000256" key="1">
    <source>
        <dbReference type="ARBA" id="ARBA00004651"/>
    </source>
</evidence>
<organism evidence="13 14">
    <name type="scientific">Paenibacillus lycopersici</name>
    <dbReference type="NCBI Taxonomy" id="2704462"/>
    <lineage>
        <taxon>Bacteria</taxon>
        <taxon>Bacillati</taxon>
        <taxon>Bacillota</taxon>
        <taxon>Bacilli</taxon>
        <taxon>Bacillales</taxon>
        <taxon>Paenibacillaceae</taxon>
        <taxon>Paenibacillus</taxon>
    </lineage>
</organism>
<dbReference type="Pfam" id="PF00015">
    <property type="entry name" value="MCPsignal"/>
    <property type="match status" value="1"/>
</dbReference>
<dbReference type="PANTHER" id="PTHR32089">
    <property type="entry name" value="METHYL-ACCEPTING CHEMOTAXIS PROTEIN MCPB"/>
    <property type="match status" value="1"/>
</dbReference>
<dbReference type="InterPro" id="IPR033479">
    <property type="entry name" value="dCache_1"/>
</dbReference>
<evidence type="ECO:0000256" key="3">
    <source>
        <dbReference type="ARBA" id="ARBA00022500"/>
    </source>
</evidence>
<dbReference type="Proteomes" id="UP000476064">
    <property type="component" value="Chromosome"/>
</dbReference>
<dbReference type="CDD" id="cd11386">
    <property type="entry name" value="MCP_signal"/>
    <property type="match status" value="1"/>
</dbReference>
<evidence type="ECO:0000256" key="7">
    <source>
        <dbReference type="ARBA" id="ARBA00023224"/>
    </source>
</evidence>
<protein>
    <submittedName>
        <fullName evidence="13">Methyl-accepting chemotaxis protein</fullName>
    </submittedName>
</protein>
<feature type="transmembrane region" description="Helical" evidence="10">
    <location>
        <begin position="26"/>
        <end position="47"/>
    </location>
</feature>
<dbReference type="PANTHER" id="PTHR32089:SF112">
    <property type="entry name" value="LYSOZYME-LIKE PROTEIN-RELATED"/>
    <property type="match status" value="1"/>
</dbReference>
<evidence type="ECO:0000256" key="6">
    <source>
        <dbReference type="ARBA" id="ARBA00023136"/>
    </source>
</evidence>
<dbReference type="AlphaFoldDB" id="A0A6C0G6Y3"/>
<evidence type="ECO:0000256" key="5">
    <source>
        <dbReference type="ARBA" id="ARBA00022989"/>
    </source>
</evidence>
<dbReference type="GO" id="GO:0006935">
    <property type="term" value="P:chemotaxis"/>
    <property type="evidence" value="ECO:0007669"/>
    <property type="project" value="UniProtKB-KW"/>
</dbReference>
<evidence type="ECO:0000256" key="10">
    <source>
        <dbReference type="SAM" id="Phobius"/>
    </source>
</evidence>
<keyword evidence="6 10" id="KW-0472">Membrane</keyword>
<feature type="domain" description="Methyl-accepting transducer" evidence="11">
    <location>
        <begin position="390"/>
        <end position="626"/>
    </location>
</feature>
<keyword evidence="4 10" id="KW-0812">Transmembrane</keyword>
<dbReference type="InterPro" id="IPR004089">
    <property type="entry name" value="MCPsignal_dom"/>
</dbReference>
<keyword evidence="2" id="KW-1003">Cell membrane</keyword>
<dbReference type="InterPro" id="IPR003660">
    <property type="entry name" value="HAMP_dom"/>
</dbReference>
<dbReference type="PROSITE" id="PS50111">
    <property type="entry name" value="CHEMOTAXIS_TRANSDUC_2"/>
    <property type="match status" value="1"/>
</dbReference>
<sequence length="677" mass="73199">MQTKNGQVKRASWTSKLALKSFKTRMISLFLIISLVPMVLSAVFYHYDLKQIVTKEVHTKEEAVVLSDVRAIDYSIQRNISFLSETIASNEEIKNRNVPAILAYFKKLEAADKEVEEYVYVDKNDMAYTTQGLKFTVSDRDYAKQAKATKKPVVSDLLVSKSTGNDIIVLFVPILDAQQNYQGGLFCTLSTSNLDVFTSSIHIGVSGYGYLISPTGMLLTHPDKEKVGKKASDVLPAKEAARLTDTVLKQPKGNFEYTDGNGAEREISFDSIPSTGWRLVSSVVDTEMYDSLKTATKVSTLMSIITGVVVAIIALLVSLSMTRPILRIMEAVRKLAQGDLTPRLSIRRKDELGRLSDDLNRMVDTFAQIVGKASATAQQVAAASEQLTATAYSSADIADRIAESTQEVLVAGENQLQGAEQTSTAMGEMADGVQRIAESSSAVTEATQDSLREAQEGSAAVREAVGQMKSIHRSVGKSAEDMKALEAFSQQIGAIVMIIADITSQTQLLSLNASIEAARAGEHGRGFAVVANEVKKLAEQSSSAAADIGSLIQEVQTATSRAAEAMMRGVQDVDRGAELLDSAGEVFDRIAATFQDISNQIQEVSAAAQEMSAGTEEVTASMSEIVTMTEGTYRHTKDISDGSQQQRLAMQEIASSAGHLSGMAQELQEALARFKTK</sequence>
<reference evidence="13 14" key="1">
    <citation type="submission" date="2020-01" db="EMBL/GenBank/DDBJ databases">
        <title>Paenibacillus sp. nov., isolated from tomato rhizosphere.</title>
        <authorList>
            <person name="Weon H.-Y."/>
            <person name="Lee S.A."/>
        </authorList>
    </citation>
    <scope>NUCLEOTIDE SEQUENCE [LARGE SCALE GENOMIC DNA]</scope>
    <source>
        <strain evidence="13 14">12200R-189</strain>
    </source>
</reference>
<keyword evidence="7 9" id="KW-0807">Transducer</keyword>
<dbReference type="Gene3D" id="3.30.450.20">
    <property type="entry name" value="PAS domain"/>
    <property type="match status" value="1"/>
</dbReference>
<dbReference type="EMBL" id="CP048209">
    <property type="protein sequence ID" value="QHT62235.1"/>
    <property type="molecule type" value="Genomic_DNA"/>
</dbReference>
<dbReference type="SMART" id="SM00283">
    <property type="entry name" value="MA"/>
    <property type="match status" value="1"/>
</dbReference>
<keyword evidence="3" id="KW-0145">Chemotaxis</keyword>
<evidence type="ECO:0000256" key="2">
    <source>
        <dbReference type="ARBA" id="ARBA00022475"/>
    </source>
</evidence>
<evidence type="ECO:0000259" key="12">
    <source>
        <dbReference type="PROSITE" id="PS50885"/>
    </source>
</evidence>